<protein>
    <submittedName>
        <fullName evidence="8">Uncharacterized protein</fullName>
    </submittedName>
</protein>
<dbReference type="OrthoDB" id="535992at2759"/>
<keyword evidence="6" id="KW-0862">Zinc</keyword>
<dbReference type="GO" id="GO:0046872">
    <property type="term" value="F:metal ion binding"/>
    <property type="evidence" value="ECO:0007669"/>
    <property type="project" value="UniProtKB-KW"/>
</dbReference>
<evidence type="ECO:0000256" key="1">
    <source>
        <dbReference type="ARBA" id="ARBA00004141"/>
    </source>
</evidence>
<accession>A0A3P7T290</accession>
<feature type="transmembrane region" description="Helical" evidence="7">
    <location>
        <begin position="59"/>
        <end position="80"/>
    </location>
</feature>
<dbReference type="EMBL" id="UZAE01012061">
    <property type="protein sequence ID" value="VDO03337.1"/>
    <property type="molecule type" value="Genomic_DNA"/>
</dbReference>
<dbReference type="GO" id="GO:0016020">
    <property type="term" value="C:membrane"/>
    <property type="evidence" value="ECO:0007669"/>
    <property type="project" value="UniProtKB-SubCell"/>
</dbReference>
<keyword evidence="9" id="KW-1185">Reference proteome</keyword>
<feature type="transmembrane region" description="Helical" evidence="7">
    <location>
        <begin position="92"/>
        <end position="112"/>
    </location>
</feature>
<gene>
    <name evidence="8" type="ORF">HNAJ_LOCUS7477</name>
</gene>
<evidence type="ECO:0000256" key="4">
    <source>
        <dbReference type="ARBA" id="ARBA00022989"/>
    </source>
</evidence>
<evidence type="ECO:0000256" key="2">
    <source>
        <dbReference type="ARBA" id="ARBA00007018"/>
    </source>
</evidence>
<evidence type="ECO:0000256" key="5">
    <source>
        <dbReference type="ARBA" id="ARBA00023136"/>
    </source>
</evidence>
<keyword evidence="5 7" id="KW-0472">Membrane</keyword>
<organism evidence="8 9">
    <name type="scientific">Rodentolepis nana</name>
    <name type="common">Dwarf tapeworm</name>
    <name type="synonym">Hymenolepis nana</name>
    <dbReference type="NCBI Taxonomy" id="102285"/>
    <lineage>
        <taxon>Eukaryota</taxon>
        <taxon>Metazoa</taxon>
        <taxon>Spiralia</taxon>
        <taxon>Lophotrochozoa</taxon>
        <taxon>Platyhelminthes</taxon>
        <taxon>Cestoda</taxon>
        <taxon>Eucestoda</taxon>
        <taxon>Cyclophyllidea</taxon>
        <taxon>Hymenolepididae</taxon>
        <taxon>Rodentolepis</taxon>
    </lineage>
</organism>
<dbReference type="AlphaFoldDB" id="A0A3P7T290"/>
<dbReference type="GO" id="GO:0038023">
    <property type="term" value="F:signaling receptor activity"/>
    <property type="evidence" value="ECO:0007669"/>
    <property type="project" value="TreeGrafter"/>
</dbReference>
<evidence type="ECO:0000256" key="7">
    <source>
        <dbReference type="SAM" id="Phobius"/>
    </source>
</evidence>
<feature type="binding site" evidence="6">
    <location>
        <position position="199"/>
    </location>
    <ligand>
        <name>Zn(2+)</name>
        <dbReference type="ChEBI" id="CHEBI:29105"/>
    </ligand>
</feature>
<evidence type="ECO:0000313" key="8">
    <source>
        <dbReference type="EMBL" id="VDO03337.1"/>
    </source>
</evidence>
<evidence type="ECO:0000313" key="9">
    <source>
        <dbReference type="Proteomes" id="UP000278807"/>
    </source>
</evidence>
<feature type="binding site" evidence="6">
    <location>
        <position position="195"/>
    </location>
    <ligand>
        <name>Zn(2+)</name>
        <dbReference type="ChEBI" id="CHEBI:29105"/>
    </ligand>
</feature>
<dbReference type="Pfam" id="PF03006">
    <property type="entry name" value="HlyIII"/>
    <property type="match status" value="2"/>
</dbReference>
<dbReference type="InterPro" id="IPR004254">
    <property type="entry name" value="AdipoR/HlyIII-related"/>
</dbReference>
<sequence length="270" mass="31449">MKPYIYTGYRKQTDFLGSIRSLFHLHNESFNCWSHIFGLPMIMLYVLEEYNSPSSNPIAYIYLFGCFCFAFGSSFGHTFCCYDRFTRHASFTIDYIGLTIFTYSGLFGFSFLETIMRSVIRVSSFASPAFLMSSPILYKIVQCFYEPSIYPQHYCDSSTIWPKQFISCITACLFYISRFPECMYPGKFDYFGHSHNVFHIGALLGLQYQKTALFYDLKFVQLNKQTSSIPIEIAFVCLVFLFLSILFTCFCFRHLFSLKHKAPAYKSNLL</sequence>
<dbReference type="Proteomes" id="UP000278807">
    <property type="component" value="Unassembled WGS sequence"/>
</dbReference>
<feature type="transmembrane region" description="Helical" evidence="7">
    <location>
        <begin position="233"/>
        <end position="256"/>
    </location>
</feature>
<reference evidence="8 9" key="1">
    <citation type="submission" date="2018-11" db="EMBL/GenBank/DDBJ databases">
        <authorList>
            <consortium name="Pathogen Informatics"/>
        </authorList>
    </citation>
    <scope>NUCLEOTIDE SEQUENCE [LARGE SCALE GENOMIC DNA]</scope>
</reference>
<proteinExistence type="inferred from homology"/>
<keyword evidence="4 7" id="KW-1133">Transmembrane helix</keyword>
<name>A0A3P7T290_RODNA</name>
<feature type="binding site" evidence="6">
    <location>
        <position position="77"/>
    </location>
    <ligand>
        <name>Zn(2+)</name>
        <dbReference type="ChEBI" id="CHEBI:29105"/>
    </ligand>
</feature>
<evidence type="ECO:0000256" key="3">
    <source>
        <dbReference type="ARBA" id="ARBA00022692"/>
    </source>
</evidence>
<keyword evidence="6" id="KW-0479">Metal-binding</keyword>
<comment type="similarity">
    <text evidence="2">Belongs to the ADIPOR family.</text>
</comment>
<dbReference type="PANTHER" id="PTHR20855:SF52">
    <property type="entry name" value="ADIPONECTIN RECEPTOR PROTEIN"/>
    <property type="match status" value="1"/>
</dbReference>
<keyword evidence="3 7" id="KW-0812">Transmembrane</keyword>
<comment type="subcellular location">
    <subcellularLocation>
        <location evidence="1">Membrane</location>
        <topology evidence="1">Multi-pass membrane protein</topology>
    </subcellularLocation>
</comment>
<evidence type="ECO:0000256" key="6">
    <source>
        <dbReference type="PIRSR" id="PIRSR604254-1"/>
    </source>
</evidence>
<dbReference type="PANTHER" id="PTHR20855">
    <property type="entry name" value="ADIPOR/PROGESTIN RECEPTOR-RELATED"/>
    <property type="match status" value="1"/>
</dbReference>